<evidence type="ECO:0008006" key="12">
    <source>
        <dbReference type="Google" id="ProtNLM"/>
    </source>
</evidence>
<dbReference type="Pfam" id="PF25990">
    <property type="entry name" value="Beta-barrel_YknX"/>
    <property type="match status" value="1"/>
</dbReference>
<dbReference type="InterPro" id="IPR058638">
    <property type="entry name" value="HH_YknX-like"/>
</dbReference>
<dbReference type="Pfam" id="PF25984">
    <property type="entry name" value="BSH_YknX"/>
    <property type="match status" value="1"/>
</dbReference>
<dbReference type="InterPro" id="IPR058637">
    <property type="entry name" value="YknX-like_C"/>
</dbReference>
<evidence type="ECO:0000256" key="1">
    <source>
        <dbReference type="ARBA" id="ARBA00004196"/>
    </source>
</evidence>
<organism evidence="10 11">
    <name type="scientific">Oceanobacillus caeni</name>
    <dbReference type="NCBI Taxonomy" id="405946"/>
    <lineage>
        <taxon>Bacteria</taxon>
        <taxon>Bacillati</taxon>
        <taxon>Bacillota</taxon>
        <taxon>Bacilli</taxon>
        <taxon>Bacillales</taxon>
        <taxon>Bacillaceae</taxon>
        <taxon>Oceanobacillus</taxon>
    </lineage>
</organism>
<feature type="transmembrane region" description="Helical" evidence="5">
    <location>
        <begin position="12"/>
        <end position="30"/>
    </location>
</feature>
<evidence type="ECO:0000256" key="4">
    <source>
        <dbReference type="SAM" id="Coils"/>
    </source>
</evidence>
<dbReference type="NCBIfam" id="TIGR01730">
    <property type="entry name" value="RND_mfp"/>
    <property type="match status" value="1"/>
</dbReference>
<dbReference type="InterPro" id="IPR050465">
    <property type="entry name" value="UPF0194_transport"/>
</dbReference>
<feature type="domain" description="YknX-like C-terminal permuted SH3-like" evidence="8">
    <location>
        <begin position="305"/>
        <end position="373"/>
    </location>
</feature>
<sequence>MEAKTKKRKIWIAIGIVAIIVGFLGINIWVNADESNLTVEVTTLKEEEITDKVLTQGTLKLAEEQTVYYSPDKGEIAEILVNEGDDIERGKALLTYKNDQLTLEQRQNELEQQSGILQSNSLREQHKEIDKQIEEDKENKMLQEEHDQIKLQQQQANIELEQLKLQKETINQQIADLKVVSDITGKVVEVNEQAAFTSNQMEQQPLIRIGSLDQLIVEGSVSEYDALNIKDGQTVTLTSDAIPDESWTGTVSHISYLPNDTGEMGMDDGTTGVQYPVTVTVDDKDIGLKPGFQMTMEIKTDEHKANTLPITAVQQEEDDNYVYVVVEGKAERREVKVGTASLKTIEISDGITDKDQVIIDPAENIKDGMDVSVQ</sequence>
<evidence type="ECO:0000256" key="5">
    <source>
        <dbReference type="SAM" id="Phobius"/>
    </source>
</evidence>
<feature type="domain" description="YknX-like alpha-helical hairpin" evidence="6">
    <location>
        <begin position="99"/>
        <end position="176"/>
    </location>
</feature>
<comment type="similarity">
    <text evidence="2">Belongs to the membrane fusion protein (MFP) (TC 8.A.1) family.</text>
</comment>
<proteinExistence type="inferred from homology"/>
<dbReference type="PANTHER" id="PTHR32347:SF14">
    <property type="entry name" value="EFFLUX SYSTEM COMPONENT YKNX-RELATED"/>
    <property type="match status" value="1"/>
</dbReference>
<dbReference type="InterPro" id="IPR058636">
    <property type="entry name" value="Beta-barrel_YknX"/>
</dbReference>
<feature type="domain" description="YknX-like beta-barrel" evidence="9">
    <location>
        <begin position="215"/>
        <end position="298"/>
    </location>
</feature>
<evidence type="ECO:0000259" key="6">
    <source>
        <dbReference type="Pfam" id="PF25982"/>
    </source>
</evidence>
<name>A0ABR5MFX1_9BACI</name>
<evidence type="ECO:0000259" key="7">
    <source>
        <dbReference type="Pfam" id="PF25984"/>
    </source>
</evidence>
<comment type="subcellular location">
    <subcellularLocation>
        <location evidence="1">Cell envelope</location>
    </subcellularLocation>
</comment>
<dbReference type="InterPro" id="IPR006143">
    <property type="entry name" value="RND_pump_MFP"/>
</dbReference>
<feature type="domain" description="YknX-like barrel-sandwich hybrid" evidence="7">
    <location>
        <begin position="65"/>
        <end position="210"/>
    </location>
</feature>
<evidence type="ECO:0000256" key="2">
    <source>
        <dbReference type="ARBA" id="ARBA00009477"/>
    </source>
</evidence>
<keyword evidence="5" id="KW-0472">Membrane</keyword>
<dbReference type="Gene3D" id="2.40.30.170">
    <property type="match status" value="1"/>
</dbReference>
<evidence type="ECO:0000259" key="9">
    <source>
        <dbReference type="Pfam" id="PF25990"/>
    </source>
</evidence>
<evidence type="ECO:0000313" key="10">
    <source>
        <dbReference type="EMBL" id="KPH71299.1"/>
    </source>
</evidence>
<dbReference type="EMBL" id="LGTK01000081">
    <property type="protein sequence ID" value="KPH71299.1"/>
    <property type="molecule type" value="Genomic_DNA"/>
</dbReference>
<dbReference type="PANTHER" id="PTHR32347">
    <property type="entry name" value="EFFLUX SYSTEM COMPONENT YKNX-RELATED"/>
    <property type="match status" value="1"/>
</dbReference>
<dbReference type="Gene3D" id="2.40.420.20">
    <property type="match status" value="1"/>
</dbReference>
<evidence type="ECO:0000313" key="11">
    <source>
        <dbReference type="Proteomes" id="UP000037854"/>
    </source>
</evidence>
<protein>
    <recommendedName>
        <fullName evidence="12">RND efflux pump membrane fusion protein barrel-sandwich domain-containing protein</fullName>
    </recommendedName>
</protein>
<reference evidence="10 11" key="1">
    <citation type="submission" date="2015-07" db="EMBL/GenBank/DDBJ databases">
        <title>High-quality draft genome sequence of Oceanobacillus caeni HM6, a bacillus isolated from a human feces.</title>
        <authorList>
            <person name="Kumar J."/>
            <person name="Verma M.K."/>
            <person name="Pandey R."/>
            <person name="Bhambi M."/>
            <person name="Chauhan N."/>
        </authorList>
    </citation>
    <scope>NUCLEOTIDE SEQUENCE [LARGE SCALE GENOMIC DNA]</scope>
    <source>
        <strain evidence="10 11">HM6</strain>
    </source>
</reference>
<dbReference type="Pfam" id="PF25982">
    <property type="entry name" value="HH_YknX"/>
    <property type="match status" value="1"/>
</dbReference>
<feature type="coiled-coil region" evidence="4">
    <location>
        <begin position="93"/>
        <end position="180"/>
    </location>
</feature>
<dbReference type="Pfam" id="PF25989">
    <property type="entry name" value="YknX_C"/>
    <property type="match status" value="1"/>
</dbReference>
<evidence type="ECO:0000259" key="8">
    <source>
        <dbReference type="Pfam" id="PF25989"/>
    </source>
</evidence>
<keyword evidence="3 4" id="KW-0175">Coiled coil</keyword>
<evidence type="ECO:0000256" key="3">
    <source>
        <dbReference type="ARBA" id="ARBA00023054"/>
    </source>
</evidence>
<dbReference type="SUPFAM" id="SSF111369">
    <property type="entry name" value="HlyD-like secretion proteins"/>
    <property type="match status" value="1"/>
</dbReference>
<dbReference type="InterPro" id="IPR058639">
    <property type="entry name" value="BSH_YknX-like"/>
</dbReference>
<accession>A0ABR5MFX1</accession>
<dbReference type="Proteomes" id="UP000037854">
    <property type="component" value="Unassembled WGS sequence"/>
</dbReference>
<keyword evidence="5" id="KW-0812">Transmembrane</keyword>
<comment type="caution">
    <text evidence="10">The sequence shown here is derived from an EMBL/GenBank/DDBJ whole genome shotgun (WGS) entry which is preliminary data.</text>
</comment>
<keyword evidence="5" id="KW-1133">Transmembrane helix</keyword>
<keyword evidence="11" id="KW-1185">Reference proteome</keyword>
<gene>
    <name evidence="10" type="ORF">AFL42_15655</name>
</gene>